<comment type="caution">
    <text evidence="1">The sequence shown here is derived from an EMBL/GenBank/DDBJ whole genome shotgun (WGS) entry which is preliminary data.</text>
</comment>
<name>A0ABS0DGU6_9NOCA</name>
<evidence type="ECO:0000313" key="2">
    <source>
        <dbReference type="Proteomes" id="UP000707731"/>
    </source>
</evidence>
<protein>
    <recommendedName>
        <fullName evidence="3">Transcriptional regulator</fullName>
    </recommendedName>
</protein>
<sequence length="226" mass="24847">MVSPDTALRRLLRDTAKLLQPYGFHGNEPTWKRVEDAGVASVGRTRVSRTWTDGQQTLAFGLTSSATPAAWWEYCRRRDEARGLTPVPLAAATGPDLLGPHPKPGEPPAPWTLRVDPDQPGGHALQADIEAIRDELPRRVHAYARRAVQLLEPGRYLEELLALPDPVLRTREAIVVLSAEGGPGPRLDEAIERFRECAARDGAADRVDEVVEYAKDRSSRAPDLVG</sequence>
<evidence type="ECO:0000313" key="1">
    <source>
        <dbReference type="EMBL" id="MBF6357661.1"/>
    </source>
</evidence>
<dbReference type="EMBL" id="JADLQN010000006">
    <property type="protein sequence ID" value="MBF6357661.1"/>
    <property type="molecule type" value="Genomic_DNA"/>
</dbReference>
<evidence type="ECO:0008006" key="3">
    <source>
        <dbReference type="Google" id="ProtNLM"/>
    </source>
</evidence>
<proteinExistence type="predicted"/>
<reference evidence="1 2" key="1">
    <citation type="submission" date="2020-10" db="EMBL/GenBank/DDBJ databases">
        <title>Identification of Nocardia species via Next-generation sequencing and recognition of intraspecies genetic diversity.</title>
        <authorList>
            <person name="Li P."/>
            <person name="Li P."/>
            <person name="Lu B."/>
        </authorList>
    </citation>
    <scope>NUCLEOTIDE SEQUENCE [LARGE SCALE GENOMIC DNA]</scope>
    <source>
        <strain evidence="1 2">BJ06-0143</strain>
    </source>
</reference>
<organism evidence="1 2">
    <name type="scientific">Nocardia higoensis</name>
    <dbReference type="NCBI Taxonomy" id="228599"/>
    <lineage>
        <taxon>Bacteria</taxon>
        <taxon>Bacillati</taxon>
        <taxon>Actinomycetota</taxon>
        <taxon>Actinomycetes</taxon>
        <taxon>Mycobacteriales</taxon>
        <taxon>Nocardiaceae</taxon>
        <taxon>Nocardia</taxon>
    </lineage>
</organism>
<dbReference type="RefSeq" id="WP_195004501.1">
    <property type="nucleotide sequence ID" value="NZ_JADLQN010000006.1"/>
</dbReference>
<dbReference type="Proteomes" id="UP000707731">
    <property type="component" value="Unassembled WGS sequence"/>
</dbReference>
<accession>A0ABS0DGU6</accession>
<keyword evidence="2" id="KW-1185">Reference proteome</keyword>
<gene>
    <name evidence="1" type="ORF">IU449_24455</name>
</gene>